<gene>
    <name evidence="1" type="ORF">RISK_001071</name>
</gene>
<dbReference type="PATRIC" id="fig|595434.4.peg.1029"/>
<evidence type="ECO:0000313" key="2">
    <source>
        <dbReference type="Proteomes" id="UP000036367"/>
    </source>
</evidence>
<sequence length="52" mass="5638">MDLGCRNNASLGPAYDCSSVLTCQQPLTKTQRQVEPGLRGGWIAKRQFAIAS</sequence>
<evidence type="ECO:0000313" key="1">
    <source>
        <dbReference type="EMBL" id="KLU06898.1"/>
    </source>
</evidence>
<proteinExistence type="predicted"/>
<dbReference type="EMBL" id="LECT01000008">
    <property type="protein sequence ID" value="KLU06898.1"/>
    <property type="molecule type" value="Genomic_DNA"/>
</dbReference>
<keyword evidence="2" id="KW-1185">Reference proteome</keyword>
<dbReference type="AlphaFoldDB" id="A0A0J1BKG5"/>
<name>A0A0J1BKG5_RHOIS</name>
<comment type="caution">
    <text evidence="1">The sequence shown here is derived from an EMBL/GenBank/DDBJ whole genome shotgun (WGS) entry which is preliminary data.</text>
</comment>
<organism evidence="1 2">
    <name type="scientific">Rhodopirellula islandica</name>
    <dbReference type="NCBI Taxonomy" id="595434"/>
    <lineage>
        <taxon>Bacteria</taxon>
        <taxon>Pseudomonadati</taxon>
        <taxon>Planctomycetota</taxon>
        <taxon>Planctomycetia</taxon>
        <taxon>Pirellulales</taxon>
        <taxon>Pirellulaceae</taxon>
        <taxon>Rhodopirellula</taxon>
    </lineage>
</organism>
<reference evidence="1" key="1">
    <citation type="submission" date="2015-05" db="EMBL/GenBank/DDBJ databases">
        <title>Permanent draft genome of Rhodopirellula islandicus K833.</title>
        <authorList>
            <person name="Kizina J."/>
            <person name="Richter M."/>
            <person name="Glockner F.O."/>
            <person name="Harder J."/>
        </authorList>
    </citation>
    <scope>NUCLEOTIDE SEQUENCE [LARGE SCALE GENOMIC DNA]</scope>
    <source>
        <strain evidence="1">K833</strain>
    </source>
</reference>
<accession>A0A0J1BKG5</accession>
<protein>
    <submittedName>
        <fullName evidence="1">Uncharacterized protein</fullName>
    </submittedName>
</protein>
<dbReference type="Proteomes" id="UP000036367">
    <property type="component" value="Unassembled WGS sequence"/>
</dbReference>